<dbReference type="KEGG" id="bfo:118417163"/>
<name>A0A9J7L9E4_BRAFL</name>
<reference evidence="14" key="2">
    <citation type="submission" date="2025-08" db="UniProtKB">
        <authorList>
            <consortium name="RefSeq"/>
        </authorList>
    </citation>
    <scope>IDENTIFICATION</scope>
    <source>
        <strain evidence="14">S238N-H82</strain>
        <tissue evidence="14">Testes</tissue>
    </source>
</reference>
<dbReference type="Proteomes" id="UP000001554">
    <property type="component" value="Chromosome 6"/>
</dbReference>
<dbReference type="RefSeq" id="XP_035678477.1">
    <property type="nucleotide sequence ID" value="XM_035822584.1"/>
</dbReference>
<keyword evidence="9" id="KW-0677">Repeat</keyword>
<comment type="function">
    <text evidence="11">Catalyzes the transfer of a geranyl-geranyl moiety from geranyl-geranyl pyrophosphate to cysteines occuring in specific C-terminal amino acid sequences.</text>
</comment>
<dbReference type="GO" id="GO:0004663">
    <property type="term" value="F:Rab geranylgeranyltransferase activity"/>
    <property type="evidence" value="ECO:0007669"/>
    <property type="project" value="UniProtKB-UniRule"/>
</dbReference>
<evidence type="ECO:0000256" key="10">
    <source>
        <dbReference type="ARBA" id="ARBA00047658"/>
    </source>
</evidence>
<evidence type="ECO:0000256" key="4">
    <source>
        <dbReference type="ARBA" id="ARBA00014772"/>
    </source>
</evidence>
<evidence type="ECO:0000256" key="3">
    <source>
        <dbReference type="ARBA" id="ARBA00012656"/>
    </source>
</evidence>
<dbReference type="SUPFAM" id="SSF48439">
    <property type="entry name" value="Protein prenylyltransferase"/>
    <property type="match status" value="1"/>
</dbReference>
<dbReference type="InterPro" id="IPR009087">
    <property type="entry name" value="RabGGT_asu_insert-domain"/>
</dbReference>
<evidence type="ECO:0000256" key="11">
    <source>
        <dbReference type="RuleBase" id="RU367120"/>
    </source>
</evidence>
<dbReference type="InterPro" id="IPR002088">
    <property type="entry name" value="Prenyl_trans_a"/>
</dbReference>
<comment type="catalytic activity">
    <reaction evidence="10 11">
        <text>geranylgeranyl diphosphate + L-cysteinyl-[protein] = S-geranylgeranyl-L-cysteinyl-[protein] + diphosphate</text>
        <dbReference type="Rhea" id="RHEA:21240"/>
        <dbReference type="Rhea" id="RHEA-COMP:10131"/>
        <dbReference type="Rhea" id="RHEA-COMP:11537"/>
        <dbReference type="ChEBI" id="CHEBI:29950"/>
        <dbReference type="ChEBI" id="CHEBI:33019"/>
        <dbReference type="ChEBI" id="CHEBI:57533"/>
        <dbReference type="ChEBI" id="CHEBI:86021"/>
        <dbReference type="EC" id="2.5.1.60"/>
    </reaction>
</comment>
<dbReference type="Pfam" id="PF07711">
    <property type="entry name" value="RabGGT_insert"/>
    <property type="match status" value="1"/>
</dbReference>
<dbReference type="InterPro" id="IPR032675">
    <property type="entry name" value="LRR_dom_sf"/>
</dbReference>
<feature type="domain" description="Rab geranylgeranyltransferase alpha subunit insert-domain" evidence="12">
    <location>
        <begin position="284"/>
        <end position="382"/>
    </location>
</feature>
<gene>
    <name evidence="14" type="primary">LOC118417163</name>
</gene>
<keyword evidence="8 11" id="KW-0808">Transferase</keyword>
<evidence type="ECO:0000256" key="8">
    <source>
        <dbReference type="ARBA" id="ARBA00022679"/>
    </source>
</evidence>
<evidence type="ECO:0000256" key="2">
    <source>
        <dbReference type="ARBA" id="ARBA00006734"/>
    </source>
</evidence>
<keyword evidence="7" id="KW-0433">Leucine-rich repeat</keyword>
<dbReference type="GO" id="GO:0005737">
    <property type="term" value="C:cytoplasm"/>
    <property type="evidence" value="ECO:0000318"/>
    <property type="project" value="GO_Central"/>
</dbReference>
<dbReference type="GO" id="GO:0097354">
    <property type="term" value="P:prenylation"/>
    <property type="evidence" value="ECO:0007669"/>
    <property type="project" value="UniProtKB-UniRule"/>
</dbReference>
<dbReference type="Gene3D" id="3.80.10.10">
    <property type="entry name" value="Ribonuclease Inhibitor"/>
    <property type="match status" value="1"/>
</dbReference>
<evidence type="ECO:0000256" key="1">
    <source>
        <dbReference type="ARBA" id="ARBA00002902"/>
    </source>
</evidence>
<dbReference type="GO" id="GO:0006888">
    <property type="term" value="P:endoplasmic reticulum to Golgi vesicle-mediated transport"/>
    <property type="evidence" value="ECO:0000318"/>
    <property type="project" value="GO_Central"/>
</dbReference>
<evidence type="ECO:0000256" key="5">
    <source>
        <dbReference type="ARBA" id="ARBA00022553"/>
    </source>
</evidence>
<evidence type="ECO:0000259" key="12">
    <source>
        <dbReference type="Pfam" id="PF07711"/>
    </source>
</evidence>
<protein>
    <recommendedName>
        <fullName evidence="4 11">Geranylgeranyl transferase type-2 subunit alpha</fullName>
        <ecNumber evidence="3 11">2.5.1.60</ecNumber>
    </recommendedName>
    <alternativeName>
        <fullName evidence="11">Geranylgeranyl transferase type II subunit alpha</fullName>
    </alternativeName>
</protein>
<dbReference type="PANTHER" id="PTHR11129">
    <property type="entry name" value="PROTEIN FARNESYLTRANSFERASE ALPHA SUBUNIT/RAB GERANYLGERANYL TRANSFERASE ALPHA SUBUNIT"/>
    <property type="match status" value="1"/>
</dbReference>
<keyword evidence="5" id="KW-0597">Phosphoprotein</keyword>
<dbReference type="SUPFAM" id="SSF49594">
    <property type="entry name" value="Rab geranylgeranyltransferase alpha-subunit, insert domain"/>
    <property type="match status" value="1"/>
</dbReference>
<dbReference type="PROSITE" id="PS51450">
    <property type="entry name" value="LRR"/>
    <property type="match status" value="1"/>
</dbReference>
<dbReference type="FunFam" id="1.25.40.120:FF:000001">
    <property type="entry name" value="Geranylgeranyl transferase type-2 subunit alpha"/>
    <property type="match status" value="1"/>
</dbReference>
<dbReference type="Gene3D" id="2.60.40.1130">
    <property type="entry name" value="Rab geranylgeranyltransferase alpha-subunit, insert domain"/>
    <property type="match status" value="1"/>
</dbReference>
<sequence length="607" mass="70217">MDVFDGTYGMYNSKQNTNTPLKKFVVPSIKVCFWRIRKQWKMHGRLKVKTTAEQQEAKRKEREEKLSKYQAATGRLFEKRKNAEHDGEALDLTGRILAHNSDFLTMWNYRKEIFQAFHKDKSSDEMQQLYQDELSFLETCLKSNPKSYSVWEHRCWVMDCMPQPNWQRELLLCGKFLEYDERNFHCWDYRRFVVRRANIPPQEELKFSTDKISSNFSNYSSWHYRSKLLPLVHPDMEQPQGVEETALLQEHELAQNAFFTDPNDQSAWFYHRWLLGRAERDQSIRCLHVCRPLNRLVATFSKHLKASAATLNVVKDGEVITGRWHTPRGTDTFEQVLIFEFPEHSLTPDRDQHIHVTLDTEAGLVGRECVLGAGHPEVFSRDITESQELFRSELSVAKSSVLQQELESCQQLHELEPDNKWAILSVVLLMRAIDPITYQEQTLQYVDKLTSLDSYRRNYYSDLSSRFLIENTVMQSEEGTNKLDLSGKGLTCVRHLDHMTLVVQLDLSNNRLTTLDIPVYMLQCLKLLLADNNNIESIAGLTNMPLLGRVSLRNNRIAKAQALAPLASCTNVSVLDLEGNPVCSTEGFKSDIVSVLQQIKVLDGSKI</sequence>
<evidence type="ECO:0000256" key="7">
    <source>
        <dbReference type="ARBA" id="ARBA00022614"/>
    </source>
</evidence>
<keyword evidence="6 11" id="KW-0637">Prenyltransferase</keyword>
<dbReference type="Pfam" id="PF14580">
    <property type="entry name" value="LRR_9"/>
    <property type="match status" value="1"/>
</dbReference>
<dbReference type="Pfam" id="PF01239">
    <property type="entry name" value="PPTA"/>
    <property type="match status" value="4"/>
</dbReference>
<evidence type="ECO:0000313" key="13">
    <source>
        <dbReference type="Proteomes" id="UP000001554"/>
    </source>
</evidence>
<dbReference type="FunFam" id="3.80.10.10:FF:000138">
    <property type="entry name" value="geranylgeranyl transferase type-2 subunit alpha"/>
    <property type="match status" value="1"/>
</dbReference>
<evidence type="ECO:0000256" key="6">
    <source>
        <dbReference type="ARBA" id="ARBA00022602"/>
    </source>
</evidence>
<dbReference type="OMA" id="CAWHHRC"/>
<comment type="similarity">
    <text evidence="2 11">Belongs to the protein prenyltransferase subunit alpha family.</text>
</comment>
<dbReference type="GeneID" id="118417163"/>
<dbReference type="PROSITE" id="PS51147">
    <property type="entry name" value="PFTA"/>
    <property type="match status" value="4"/>
</dbReference>
<evidence type="ECO:0000313" key="14">
    <source>
        <dbReference type="RefSeq" id="XP_035678477.1"/>
    </source>
</evidence>
<dbReference type="Gene3D" id="1.25.40.120">
    <property type="entry name" value="Protein prenylyltransferase"/>
    <property type="match status" value="1"/>
</dbReference>
<dbReference type="InterPro" id="IPR001611">
    <property type="entry name" value="Leu-rich_rpt"/>
</dbReference>
<dbReference type="GO" id="GO:0005968">
    <property type="term" value="C:Rab-protein geranylgeranyltransferase complex"/>
    <property type="evidence" value="ECO:0000318"/>
    <property type="project" value="GO_Central"/>
</dbReference>
<keyword evidence="13" id="KW-1185">Reference proteome</keyword>
<dbReference type="EC" id="2.5.1.60" evidence="3 11"/>
<dbReference type="OrthoDB" id="1658at2759"/>
<evidence type="ECO:0000256" key="9">
    <source>
        <dbReference type="ARBA" id="ARBA00022737"/>
    </source>
</evidence>
<reference evidence="13" key="1">
    <citation type="journal article" date="2020" name="Nat. Ecol. Evol.">
        <title>Deeply conserved synteny resolves early events in vertebrate evolution.</title>
        <authorList>
            <person name="Simakov O."/>
            <person name="Marletaz F."/>
            <person name="Yue J.X."/>
            <person name="O'Connell B."/>
            <person name="Jenkins J."/>
            <person name="Brandt A."/>
            <person name="Calef R."/>
            <person name="Tung C.H."/>
            <person name="Huang T.K."/>
            <person name="Schmutz J."/>
            <person name="Satoh N."/>
            <person name="Yu J.K."/>
            <person name="Putnam N.H."/>
            <person name="Green R.E."/>
            <person name="Rokhsar D.S."/>
        </authorList>
    </citation>
    <scope>NUCLEOTIDE SEQUENCE [LARGE SCALE GENOMIC DNA]</scope>
    <source>
        <strain evidence="13">S238N-H82</strain>
    </source>
</reference>
<dbReference type="PANTHER" id="PTHR11129:SF2">
    <property type="entry name" value="GERANYLGERANYL TRANSFERASE TYPE-2 SUBUNIT ALPHA"/>
    <property type="match status" value="1"/>
</dbReference>
<dbReference type="SUPFAM" id="SSF52058">
    <property type="entry name" value="L domain-like"/>
    <property type="match status" value="1"/>
</dbReference>
<proteinExistence type="inferred from homology"/>
<dbReference type="GO" id="GO:0008270">
    <property type="term" value="F:zinc ion binding"/>
    <property type="evidence" value="ECO:0007669"/>
    <property type="project" value="InterPro"/>
</dbReference>
<organism evidence="13 14">
    <name type="scientific">Branchiostoma floridae</name>
    <name type="common">Florida lancelet</name>
    <name type="synonym">Amphioxus</name>
    <dbReference type="NCBI Taxonomy" id="7739"/>
    <lineage>
        <taxon>Eukaryota</taxon>
        <taxon>Metazoa</taxon>
        <taxon>Chordata</taxon>
        <taxon>Cephalochordata</taxon>
        <taxon>Leptocardii</taxon>
        <taxon>Amphioxiformes</taxon>
        <taxon>Branchiostomatidae</taxon>
        <taxon>Branchiostoma</taxon>
    </lineage>
</organism>
<dbReference type="InterPro" id="IPR036254">
    <property type="entry name" value="RabGGT_asu_insert-dom_sf"/>
</dbReference>
<comment type="function">
    <text evidence="1">Catalyzes the transfer of a geranylgeranyl moiety from geranylgeranyl diphosphate to both cysteines of Rab proteins with the C-terminal sequence -XXCC, -XCXC and -CCXX, such as RAB1A, RAB3A, RAB5A and RAB7A.</text>
</comment>
<dbReference type="AlphaFoldDB" id="A0A9J7L9E4"/>
<accession>A0A9J7L9E4</accession>